<feature type="transmembrane region" description="Helical" evidence="1">
    <location>
        <begin position="509"/>
        <end position="529"/>
    </location>
</feature>
<feature type="transmembrane region" description="Helical" evidence="1">
    <location>
        <begin position="237"/>
        <end position="254"/>
    </location>
</feature>
<feature type="transmembrane region" description="Helical" evidence="1">
    <location>
        <begin position="409"/>
        <end position="431"/>
    </location>
</feature>
<gene>
    <name evidence="2" type="ORF">ENU14_00645</name>
</gene>
<feature type="transmembrane region" description="Helical" evidence="1">
    <location>
        <begin position="480"/>
        <end position="503"/>
    </location>
</feature>
<feature type="transmembrane region" description="Helical" evidence="1">
    <location>
        <begin position="81"/>
        <end position="104"/>
    </location>
</feature>
<feature type="transmembrane region" description="Helical" evidence="1">
    <location>
        <begin position="362"/>
        <end position="388"/>
    </location>
</feature>
<dbReference type="AlphaFoldDB" id="A0A7C4HAT1"/>
<keyword evidence="1" id="KW-1133">Transmembrane helix</keyword>
<feature type="transmembrane region" description="Helical" evidence="1">
    <location>
        <begin position="261"/>
        <end position="284"/>
    </location>
</feature>
<name>A0A7C4HAT1_STAMA</name>
<keyword evidence="1" id="KW-0812">Transmembrane</keyword>
<dbReference type="EMBL" id="DTBJ01000008">
    <property type="protein sequence ID" value="HGM58089.1"/>
    <property type="molecule type" value="Genomic_DNA"/>
</dbReference>
<feature type="transmembrane region" description="Helical" evidence="1">
    <location>
        <begin position="56"/>
        <end position="75"/>
    </location>
</feature>
<reference evidence="2" key="1">
    <citation type="journal article" date="2020" name="mSystems">
        <title>Genome- and Community-Level Interaction Insights into Carbon Utilization and Element Cycling Functions of Hydrothermarchaeota in Hydrothermal Sediment.</title>
        <authorList>
            <person name="Zhou Z."/>
            <person name="Liu Y."/>
            <person name="Xu W."/>
            <person name="Pan J."/>
            <person name="Luo Z.H."/>
            <person name="Li M."/>
        </authorList>
    </citation>
    <scope>NUCLEOTIDE SEQUENCE [LARGE SCALE GENOMIC DNA]</scope>
    <source>
        <strain evidence="2">SpSt-642</strain>
    </source>
</reference>
<feature type="transmembrane region" description="Helical" evidence="1">
    <location>
        <begin position="141"/>
        <end position="166"/>
    </location>
</feature>
<organism evidence="2">
    <name type="scientific">Staphylothermus marinus</name>
    <dbReference type="NCBI Taxonomy" id="2280"/>
    <lineage>
        <taxon>Archaea</taxon>
        <taxon>Thermoproteota</taxon>
        <taxon>Thermoprotei</taxon>
        <taxon>Desulfurococcales</taxon>
        <taxon>Desulfurococcaceae</taxon>
        <taxon>Staphylothermus</taxon>
    </lineage>
</organism>
<feature type="transmembrane region" description="Helical" evidence="1">
    <location>
        <begin position="205"/>
        <end position="225"/>
    </location>
</feature>
<keyword evidence="1" id="KW-0472">Membrane</keyword>
<evidence type="ECO:0000313" key="2">
    <source>
        <dbReference type="EMBL" id="HGM58089.1"/>
    </source>
</evidence>
<feature type="transmembrane region" description="Helical" evidence="1">
    <location>
        <begin position="333"/>
        <end position="356"/>
    </location>
</feature>
<sequence length="530" mass="59992">MKIIDREAYSLSLIFIREAIYLSLRKAGIEKGFIAYLSNLFLPNITDNVFVYNMKWFVSGLLSGLLMSLWIPLIIEATRLIGVALIVIFIVAYMIMVMLISILLTTDLIHQVLASINELGLWRRIEYLPYSRETIEKAASYSVIIGGGLSLLLGMGLSIGLIIYTFTEYSLAIFMIPFGFATSTLLIYPIIIYLNSKFGGRLPPLISLVIHVLIVALILTAYLNTLTFSSITEIEDFLNTYRFIFPFSFIHIIVMKNLEPYSILFAFTYFTAGLLLSIIIPSKYGIKLLSPTSSSSKGFYLKRIFPRLLTIGFKDVLILLRDSTRQKQFYGQTVALSTPFIITMFNSVFLEIIHGLEFVRSLFIVSIYSFVSYISAVIVSPILLFIEADRNRILYSLPISMREVVLSKTIASTILYQPISIFIFIISSILISPIHGLSIYYTANAYWITACYLALNLYLSYIWGKLGAWSEFSLGILKRIGVMIVSLIPLGILILTVLSFYIFQPITAYIILLVFPVPLTIYVLTRLIID</sequence>
<feature type="transmembrane region" description="Helical" evidence="1">
    <location>
        <begin position="437"/>
        <end position="459"/>
    </location>
</feature>
<feature type="transmembrane region" description="Helical" evidence="1">
    <location>
        <begin position="172"/>
        <end position="193"/>
    </location>
</feature>
<accession>A0A7C4HAT1</accession>
<comment type="caution">
    <text evidence="2">The sequence shown here is derived from an EMBL/GenBank/DDBJ whole genome shotgun (WGS) entry which is preliminary data.</text>
</comment>
<protein>
    <submittedName>
        <fullName evidence="2">Uncharacterized protein</fullName>
    </submittedName>
</protein>
<evidence type="ECO:0000256" key="1">
    <source>
        <dbReference type="SAM" id="Phobius"/>
    </source>
</evidence>
<proteinExistence type="predicted"/>